<feature type="non-terminal residue" evidence="2">
    <location>
        <position position="1"/>
    </location>
</feature>
<accession>A0A7R9QT67</accession>
<dbReference type="EMBL" id="OC928063">
    <property type="protein sequence ID" value="CAD7657577.1"/>
    <property type="molecule type" value="Genomic_DNA"/>
</dbReference>
<evidence type="ECO:0000313" key="2">
    <source>
        <dbReference type="EMBL" id="CAD7657577.1"/>
    </source>
</evidence>
<dbReference type="Proteomes" id="UP000728032">
    <property type="component" value="Unassembled WGS sequence"/>
</dbReference>
<keyword evidence="3" id="KW-1185">Reference proteome</keyword>
<gene>
    <name evidence="2" type="ORF">ONB1V03_LOCUS14203</name>
</gene>
<organism evidence="2">
    <name type="scientific">Oppiella nova</name>
    <dbReference type="NCBI Taxonomy" id="334625"/>
    <lineage>
        <taxon>Eukaryota</taxon>
        <taxon>Metazoa</taxon>
        <taxon>Ecdysozoa</taxon>
        <taxon>Arthropoda</taxon>
        <taxon>Chelicerata</taxon>
        <taxon>Arachnida</taxon>
        <taxon>Acari</taxon>
        <taxon>Acariformes</taxon>
        <taxon>Sarcoptiformes</taxon>
        <taxon>Oribatida</taxon>
        <taxon>Brachypylina</taxon>
        <taxon>Oppioidea</taxon>
        <taxon>Oppiidae</taxon>
        <taxon>Oppiella</taxon>
    </lineage>
</organism>
<feature type="compositionally biased region" description="Polar residues" evidence="1">
    <location>
        <begin position="14"/>
        <end position="26"/>
    </location>
</feature>
<dbReference type="OrthoDB" id="6060890at2759"/>
<name>A0A7R9QT67_9ACAR</name>
<dbReference type="AlphaFoldDB" id="A0A7R9QT67"/>
<sequence length="117" mass="13864">MAKHTTTHLFFHMNDTSSANSQNKMNSYGGGTGSQRKPTKRTTTTLNHELNNSFDYYDYFSNYGRLMSTPPLSPSHSMPRESIREREYRYVDESRRAYSGDRDHERRYWRRPGPPKY</sequence>
<dbReference type="EMBL" id="CAJPVJ010013238">
    <property type="protein sequence ID" value="CAG2174763.1"/>
    <property type="molecule type" value="Genomic_DNA"/>
</dbReference>
<feature type="region of interest" description="Disordered" evidence="1">
    <location>
        <begin position="92"/>
        <end position="117"/>
    </location>
</feature>
<reference evidence="2" key="1">
    <citation type="submission" date="2020-11" db="EMBL/GenBank/DDBJ databases">
        <authorList>
            <person name="Tran Van P."/>
        </authorList>
    </citation>
    <scope>NUCLEOTIDE SEQUENCE</scope>
</reference>
<evidence type="ECO:0000313" key="3">
    <source>
        <dbReference type="Proteomes" id="UP000728032"/>
    </source>
</evidence>
<protein>
    <submittedName>
        <fullName evidence="2">Uncharacterized protein</fullName>
    </submittedName>
</protein>
<feature type="compositionally biased region" description="Basic and acidic residues" evidence="1">
    <location>
        <begin position="92"/>
        <end position="106"/>
    </location>
</feature>
<evidence type="ECO:0000256" key="1">
    <source>
        <dbReference type="SAM" id="MobiDB-lite"/>
    </source>
</evidence>
<feature type="region of interest" description="Disordered" evidence="1">
    <location>
        <begin position="12"/>
        <end position="42"/>
    </location>
</feature>
<proteinExistence type="predicted"/>